<feature type="domain" description="ABC transmembrane type-1" evidence="9">
    <location>
        <begin position="18"/>
        <end position="206"/>
    </location>
</feature>
<dbReference type="Gene3D" id="1.10.3720.10">
    <property type="entry name" value="MetI-like"/>
    <property type="match status" value="1"/>
</dbReference>
<feature type="transmembrane region" description="Helical" evidence="8">
    <location>
        <begin position="87"/>
        <end position="106"/>
    </location>
</feature>
<evidence type="ECO:0000256" key="3">
    <source>
        <dbReference type="ARBA" id="ARBA00022475"/>
    </source>
</evidence>
<dbReference type="NCBIfam" id="TIGR01726">
    <property type="entry name" value="HEQRo_perm_3TM"/>
    <property type="match status" value="1"/>
</dbReference>
<dbReference type="PANTHER" id="PTHR30614:SF0">
    <property type="entry name" value="L-CYSTINE TRANSPORT SYSTEM PERMEASE PROTEIN TCYL"/>
    <property type="match status" value="1"/>
</dbReference>
<dbReference type="GO" id="GO:0022857">
    <property type="term" value="F:transmembrane transporter activity"/>
    <property type="evidence" value="ECO:0007669"/>
    <property type="project" value="InterPro"/>
</dbReference>
<dbReference type="InterPro" id="IPR035906">
    <property type="entry name" value="MetI-like_sf"/>
</dbReference>
<evidence type="ECO:0000313" key="11">
    <source>
        <dbReference type="Proteomes" id="UP000501868"/>
    </source>
</evidence>
<dbReference type="PROSITE" id="PS50928">
    <property type="entry name" value="ABC_TM1"/>
    <property type="match status" value="1"/>
</dbReference>
<keyword evidence="5" id="KW-0029">Amino-acid transport</keyword>
<evidence type="ECO:0000256" key="4">
    <source>
        <dbReference type="ARBA" id="ARBA00022692"/>
    </source>
</evidence>
<sequence>MLDFSLVTQYIPFLLEASLMTLEISIVSLVLGLIMGIIIVIMKISKFKILSLFADFYIWVLRGTPLLVQLFLVYFGLPQIGIELNPFTASVIALGINAGAYIAEILRGGILSIPKGQMEAAQSLGLSYPTVMRRIILPQALRVSIPAIGNESITLLKDSSLASLVTVSELMMTSQRFASTNYAFIEFYITAAVLYLVMTTIFSFFLRKVEFKLSVSER</sequence>
<dbReference type="GO" id="GO:0006865">
    <property type="term" value="P:amino acid transport"/>
    <property type="evidence" value="ECO:0007669"/>
    <property type="project" value="UniProtKB-KW"/>
</dbReference>
<comment type="subcellular location">
    <subcellularLocation>
        <location evidence="1 8">Cell membrane</location>
        <topology evidence="1 8">Multi-pass membrane protein</topology>
    </subcellularLocation>
</comment>
<dbReference type="Pfam" id="PF00528">
    <property type="entry name" value="BPD_transp_1"/>
    <property type="match status" value="1"/>
</dbReference>
<evidence type="ECO:0000313" key="10">
    <source>
        <dbReference type="EMBL" id="QIZ09259.1"/>
    </source>
</evidence>
<keyword evidence="6 8" id="KW-1133">Transmembrane helix</keyword>
<keyword evidence="4 8" id="KW-0812">Transmembrane</keyword>
<dbReference type="PANTHER" id="PTHR30614">
    <property type="entry name" value="MEMBRANE COMPONENT OF AMINO ACID ABC TRANSPORTER"/>
    <property type="match status" value="1"/>
</dbReference>
<organism evidence="10 11">
    <name type="scientific">Priestia megaterium</name>
    <name type="common">Bacillus megaterium</name>
    <dbReference type="NCBI Taxonomy" id="1404"/>
    <lineage>
        <taxon>Bacteria</taxon>
        <taxon>Bacillati</taxon>
        <taxon>Bacillota</taxon>
        <taxon>Bacilli</taxon>
        <taxon>Bacillales</taxon>
        <taxon>Bacillaceae</taxon>
        <taxon>Priestia</taxon>
    </lineage>
</organism>
<keyword evidence="2 8" id="KW-0813">Transport</keyword>
<name>A0A6H1P6R0_PRIMG</name>
<accession>A0A6H1P6R0</accession>
<gene>
    <name evidence="10" type="ORF">HFZ78_23260</name>
</gene>
<dbReference type="Proteomes" id="UP000501868">
    <property type="component" value="Chromosome"/>
</dbReference>
<evidence type="ECO:0000259" key="9">
    <source>
        <dbReference type="PROSITE" id="PS50928"/>
    </source>
</evidence>
<dbReference type="InterPro" id="IPR010065">
    <property type="entry name" value="AA_ABC_transptr_permease_3TM"/>
</dbReference>
<comment type="similarity">
    <text evidence="8">Belongs to the binding-protein-dependent transport system permease family.</text>
</comment>
<feature type="transmembrane region" description="Helical" evidence="8">
    <location>
        <begin position="56"/>
        <end position="75"/>
    </location>
</feature>
<dbReference type="InterPro" id="IPR043429">
    <property type="entry name" value="ArtM/GltK/GlnP/TcyL/YhdX-like"/>
</dbReference>
<dbReference type="CDD" id="cd06261">
    <property type="entry name" value="TM_PBP2"/>
    <property type="match status" value="1"/>
</dbReference>
<evidence type="ECO:0000256" key="1">
    <source>
        <dbReference type="ARBA" id="ARBA00004651"/>
    </source>
</evidence>
<reference evidence="10 11" key="2">
    <citation type="submission" date="2020-04" db="EMBL/GenBank/DDBJ databases">
        <authorList>
            <person name="Fomenkov A."/>
            <person name="Anton B.P."/>
            <person name="Roberts R.J."/>
        </authorList>
    </citation>
    <scope>NUCLEOTIDE SEQUENCE [LARGE SCALE GENOMIC DNA]</scope>
    <source>
        <strain evidence="10 11">S2</strain>
    </source>
</reference>
<dbReference type="FunFam" id="1.10.3720.10:FF:000033">
    <property type="entry name" value="Polar amino acid ABC transporter permease"/>
    <property type="match status" value="1"/>
</dbReference>
<evidence type="ECO:0000256" key="8">
    <source>
        <dbReference type="RuleBase" id="RU363032"/>
    </source>
</evidence>
<keyword evidence="3" id="KW-1003">Cell membrane</keyword>
<dbReference type="SUPFAM" id="SSF161098">
    <property type="entry name" value="MetI-like"/>
    <property type="match status" value="1"/>
</dbReference>
<evidence type="ECO:0000256" key="2">
    <source>
        <dbReference type="ARBA" id="ARBA00022448"/>
    </source>
</evidence>
<proteinExistence type="inferred from homology"/>
<evidence type="ECO:0000256" key="6">
    <source>
        <dbReference type="ARBA" id="ARBA00022989"/>
    </source>
</evidence>
<dbReference type="GO" id="GO:0043190">
    <property type="term" value="C:ATP-binding cassette (ABC) transporter complex"/>
    <property type="evidence" value="ECO:0007669"/>
    <property type="project" value="InterPro"/>
</dbReference>
<evidence type="ECO:0000256" key="7">
    <source>
        <dbReference type="ARBA" id="ARBA00023136"/>
    </source>
</evidence>
<feature type="transmembrane region" description="Helical" evidence="8">
    <location>
        <begin position="20"/>
        <end position="44"/>
    </location>
</feature>
<dbReference type="EMBL" id="CP051128">
    <property type="protein sequence ID" value="QIZ09259.1"/>
    <property type="molecule type" value="Genomic_DNA"/>
</dbReference>
<feature type="transmembrane region" description="Helical" evidence="8">
    <location>
        <begin position="182"/>
        <end position="206"/>
    </location>
</feature>
<reference evidence="10 11" key="1">
    <citation type="submission" date="2020-04" db="EMBL/GenBank/DDBJ databases">
        <title>Genome-Wide Identification of 5-Methylcytosine Sites in Bacterial Genomes By High-Throughput Sequencing of MspJI Restriction Fragments.</title>
        <authorList>
            <person name="Wu V."/>
        </authorList>
    </citation>
    <scope>NUCLEOTIDE SEQUENCE [LARGE SCALE GENOMIC DNA]</scope>
    <source>
        <strain evidence="10 11">S2</strain>
    </source>
</reference>
<dbReference type="InterPro" id="IPR000515">
    <property type="entry name" value="MetI-like"/>
</dbReference>
<protein>
    <submittedName>
        <fullName evidence="10">Amino acid ABC transporter permease</fullName>
    </submittedName>
</protein>
<dbReference type="AlphaFoldDB" id="A0A6H1P6R0"/>
<evidence type="ECO:0000256" key="5">
    <source>
        <dbReference type="ARBA" id="ARBA00022970"/>
    </source>
</evidence>
<keyword evidence="7 8" id="KW-0472">Membrane</keyword>